<comment type="caution">
    <text evidence="6">The sequence shown here is derived from an EMBL/GenBank/DDBJ whole genome shotgun (WGS) entry which is preliminary data.</text>
</comment>
<dbReference type="InterPro" id="IPR029058">
    <property type="entry name" value="AB_hydrolase_fold"/>
</dbReference>
<name>A0A8J3IA22_9CHLR</name>
<evidence type="ECO:0000256" key="1">
    <source>
        <dbReference type="ARBA" id="ARBA00005964"/>
    </source>
</evidence>
<keyword evidence="7" id="KW-1185">Reference proteome</keyword>
<evidence type="ECO:0000256" key="2">
    <source>
        <dbReference type="ARBA" id="ARBA00022801"/>
    </source>
</evidence>
<dbReference type="PRINTS" id="PR00878">
    <property type="entry name" value="CHOLNESTRASE"/>
</dbReference>
<dbReference type="EC" id="3.1.1.-" evidence="4"/>
<feature type="active site" description="Charge relay system" evidence="3">
    <location>
        <position position="317"/>
    </location>
</feature>
<gene>
    <name evidence="6" type="primary">pnbA</name>
    <name evidence="6" type="ORF">KSF_007190</name>
</gene>
<feature type="active site" description="Charge relay system" evidence="3">
    <location>
        <position position="406"/>
    </location>
</feature>
<dbReference type="PANTHER" id="PTHR11559">
    <property type="entry name" value="CARBOXYLESTERASE"/>
    <property type="match status" value="1"/>
</dbReference>
<dbReference type="InterPro" id="IPR019826">
    <property type="entry name" value="Carboxylesterase_B_AS"/>
</dbReference>
<dbReference type="RefSeq" id="WP_220201620.1">
    <property type="nucleotide sequence ID" value="NZ_BNJK01000001.1"/>
</dbReference>
<keyword evidence="2 4" id="KW-0378">Hydrolase</keyword>
<dbReference type="Proteomes" id="UP000597444">
    <property type="component" value="Unassembled WGS sequence"/>
</dbReference>
<reference evidence="6" key="1">
    <citation type="submission" date="2020-10" db="EMBL/GenBank/DDBJ databases">
        <title>Taxonomic study of unclassified bacteria belonging to the class Ktedonobacteria.</title>
        <authorList>
            <person name="Yabe S."/>
            <person name="Wang C.M."/>
            <person name="Zheng Y."/>
            <person name="Sakai Y."/>
            <person name="Cavaletti L."/>
            <person name="Monciardini P."/>
            <person name="Donadio S."/>
        </authorList>
    </citation>
    <scope>NUCLEOTIDE SEQUENCE</scope>
    <source>
        <strain evidence="6">ID150040</strain>
    </source>
</reference>
<dbReference type="Pfam" id="PF00135">
    <property type="entry name" value="COesterase"/>
    <property type="match status" value="1"/>
</dbReference>
<evidence type="ECO:0000313" key="7">
    <source>
        <dbReference type="Proteomes" id="UP000597444"/>
    </source>
</evidence>
<accession>A0A8J3IA22</accession>
<sequence length="490" mass="53149">MTISPIARTALGDLLGVHHAGGLQFRGVPYAEPPLGERRFAPPYPLSAWTGLRDASQHGPIPPQPPSRLRNVMGDLTRPQSEDCLMLTISTPALDTRSRPVLVWLHGGGYLSGAGSLDWYDGTRLSREGDMVVVGVNYRLGPLGFLYQPEISDGKSGLLDVIAALQWVQQHIRSFGGDPNRVTVAGQSAGAHMIMCLLAWPDTRNLFQRAILQSAPAGLPPFSEAAALEYGNRFLDLLQIERGQTEEVAVRLKAETPTRLIEAMGELARRTTHFAQIAPPFMPVIDEISAPERFLEAAAAGAGVAGIDLIIGTTREEAHAFFSSGVDETLIAERFAALAGSTNALEHYRYRRPGASLTALLSDLVTDTTFLFPSLRFAEAASGAGARSFVYQFDWSPPTSPLQACHCLELPFVFGNLDDWHDAPMLQGTDPDMFAALSGAVRAAWIRFVQKGDPSASVPWPFYKADGRQTMRWASHLGPVGDPAGISWRV</sequence>
<evidence type="ECO:0000256" key="4">
    <source>
        <dbReference type="RuleBase" id="RU361235"/>
    </source>
</evidence>
<proteinExistence type="inferred from homology"/>
<dbReference type="SUPFAM" id="SSF53474">
    <property type="entry name" value="alpha/beta-Hydrolases"/>
    <property type="match status" value="1"/>
</dbReference>
<dbReference type="InterPro" id="IPR002018">
    <property type="entry name" value="CarbesteraseB"/>
</dbReference>
<dbReference type="PROSITE" id="PS00122">
    <property type="entry name" value="CARBOXYLESTERASE_B_1"/>
    <property type="match status" value="1"/>
</dbReference>
<dbReference type="InterPro" id="IPR000997">
    <property type="entry name" value="Cholinesterase"/>
</dbReference>
<feature type="active site" description="Acyl-ester intermediate" evidence="3">
    <location>
        <position position="188"/>
    </location>
</feature>
<evidence type="ECO:0000259" key="5">
    <source>
        <dbReference type="Pfam" id="PF00135"/>
    </source>
</evidence>
<feature type="domain" description="Carboxylesterase type B" evidence="5">
    <location>
        <begin position="5"/>
        <end position="472"/>
    </location>
</feature>
<evidence type="ECO:0000313" key="6">
    <source>
        <dbReference type="EMBL" id="GHO90671.1"/>
    </source>
</evidence>
<dbReference type="InterPro" id="IPR050309">
    <property type="entry name" value="Type-B_Carboxylest/Lipase"/>
</dbReference>
<protein>
    <recommendedName>
        <fullName evidence="4">Carboxylic ester hydrolase</fullName>
        <ecNumber evidence="4">3.1.1.-</ecNumber>
    </recommendedName>
</protein>
<dbReference type="Gene3D" id="3.40.50.1820">
    <property type="entry name" value="alpha/beta hydrolase"/>
    <property type="match status" value="1"/>
</dbReference>
<comment type="similarity">
    <text evidence="1 4">Belongs to the type-B carboxylesterase/lipase family.</text>
</comment>
<dbReference type="GO" id="GO:0004104">
    <property type="term" value="F:cholinesterase activity"/>
    <property type="evidence" value="ECO:0007669"/>
    <property type="project" value="InterPro"/>
</dbReference>
<organism evidence="6 7">
    <name type="scientific">Reticulibacter mediterranei</name>
    <dbReference type="NCBI Taxonomy" id="2778369"/>
    <lineage>
        <taxon>Bacteria</taxon>
        <taxon>Bacillati</taxon>
        <taxon>Chloroflexota</taxon>
        <taxon>Ktedonobacteria</taxon>
        <taxon>Ktedonobacterales</taxon>
        <taxon>Reticulibacteraceae</taxon>
        <taxon>Reticulibacter</taxon>
    </lineage>
</organism>
<dbReference type="EMBL" id="BNJK01000001">
    <property type="protein sequence ID" value="GHO90671.1"/>
    <property type="molecule type" value="Genomic_DNA"/>
</dbReference>
<dbReference type="AlphaFoldDB" id="A0A8J3IA22"/>
<evidence type="ECO:0000256" key="3">
    <source>
        <dbReference type="PIRSR" id="PIRSR600997-1"/>
    </source>
</evidence>